<dbReference type="HOGENOM" id="CLU_2422172_0_0_7"/>
<name>I4C6L9_DESTA</name>
<keyword evidence="2" id="KW-1185">Reference proteome</keyword>
<organism evidence="1 2">
    <name type="scientific">Desulfomonile tiedjei (strain ATCC 49306 / DSM 6799 / DCB-1)</name>
    <dbReference type="NCBI Taxonomy" id="706587"/>
    <lineage>
        <taxon>Bacteria</taxon>
        <taxon>Pseudomonadati</taxon>
        <taxon>Thermodesulfobacteriota</taxon>
        <taxon>Desulfomonilia</taxon>
        <taxon>Desulfomonilales</taxon>
        <taxon>Desulfomonilaceae</taxon>
        <taxon>Desulfomonile</taxon>
    </lineage>
</organism>
<sequence length="91" mass="10364">MKSLSVGLAIFLLVVFAGGYFTVKGEPLFSRIDSALHTDVLMDLHHGIFFFVYRGKDKIRATEEGLSTFQEAPLGFDKKKQYRRIEDASKY</sequence>
<accession>I4C6L9</accession>
<dbReference type="RefSeq" id="WP_014810352.1">
    <property type="nucleotide sequence ID" value="NC_018025.1"/>
</dbReference>
<gene>
    <name evidence="1" type="ordered locus">Desti_2530</name>
</gene>
<proteinExistence type="predicted"/>
<dbReference type="EMBL" id="CP003360">
    <property type="protein sequence ID" value="AFM25210.1"/>
    <property type="molecule type" value="Genomic_DNA"/>
</dbReference>
<dbReference type="STRING" id="706587.Desti_2530"/>
<evidence type="ECO:0000313" key="2">
    <source>
        <dbReference type="Proteomes" id="UP000006055"/>
    </source>
</evidence>
<dbReference type="KEGG" id="dti:Desti_2530"/>
<evidence type="ECO:0000313" key="1">
    <source>
        <dbReference type="EMBL" id="AFM25210.1"/>
    </source>
</evidence>
<reference evidence="2" key="1">
    <citation type="submission" date="2012-06" db="EMBL/GenBank/DDBJ databases">
        <title>Complete sequence of chromosome of Desulfomonile tiedjei DSM 6799.</title>
        <authorList>
            <person name="Lucas S."/>
            <person name="Copeland A."/>
            <person name="Lapidus A."/>
            <person name="Glavina del Rio T."/>
            <person name="Dalin E."/>
            <person name="Tice H."/>
            <person name="Bruce D."/>
            <person name="Goodwin L."/>
            <person name="Pitluck S."/>
            <person name="Peters L."/>
            <person name="Ovchinnikova G."/>
            <person name="Zeytun A."/>
            <person name="Lu M."/>
            <person name="Kyrpides N."/>
            <person name="Mavromatis K."/>
            <person name="Ivanova N."/>
            <person name="Brettin T."/>
            <person name="Detter J.C."/>
            <person name="Han C."/>
            <person name="Larimer F."/>
            <person name="Land M."/>
            <person name="Hauser L."/>
            <person name="Markowitz V."/>
            <person name="Cheng J.-F."/>
            <person name="Hugenholtz P."/>
            <person name="Woyke T."/>
            <person name="Wu D."/>
            <person name="Spring S."/>
            <person name="Schroeder M."/>
            <person name="Brambilla E."/>
            <person name="Klenk H.-P."/>
            <person name="Eisen J.A."/>
        </authorList>
    </citation>
    <scope>NUCLEOTIDE SEQUENCE [LARGE SCALE GENOMIC DNA]</scope>
    <source>
        <strain evidence="2">ATCC 49306 / DSM 6799 / DCB-1</strain>
    </source>
</reference>
<protein>
    <submittedName>
        <fullName evidence="1">Uncharacterized protein</fullName>
    </submittedName>
</protein>
<dbReference type="AlphaFoldDB" id="I4C6L9"/>
<dbReference type="Proteomes" id="UP000006055">
    <property type="component" value="Chromosome"/>
</dbReference>